<keyword evidence="9" id="KW-1185">Reference proteome</keyword>
<dbReference type="InterPro" id="IPR001841">
    <property type="entry name" value="Znf_RING"/>
</dbReference>
<dbReference type="PROSITE" id="PS00518">
    <property type="entry name" value="ZF_RING_1"/>
    <property type="match status" value="1"/>
</dbReference>
<dbReference type="Gene3D" id="3.30.160.60">
    <property type="entry name" value="Classic Zinc Finger"/>
    <property type="match status" value="1"/>
</dbReference>
<dbReference type="Pfam" id="PF00643">
    <property type="entry name" value="zf-B_box"/>
    <property type="match status" value="1"/>
</dbReference>
<dbReference type="PANTHER" id="PTHR25465:SF5">
    <property type="entry name" value="E3 UBIQUITIN_ISG15 LIGASE TRIM25-RELATED"/>
    <property type="match status" value="1"/>
</dbReference>
<evidence type="ECO:0000313" key="8">
    <source>
        <dbReference type="EMBL" id="KAK2831648.1"/>
    </source>
</evidence>
<feature type="domain" description="B box-type" evidence="7">
    <location>
        <begin position="146"/>
        <end position="186"/>
    </location>
</feature>
<evidence type="ECO:0000259" key="7">
    <source>
        <dbReference type="PROSITE" id="PS50119"/>
    </source>
</evidence>
<dbReference type="InterPro" id="IPR000315">
    <property type="entry name" value="Znf_B-box"/>
</dbReference>
<evidence type="ECO:0000256" key="4">
    <source>
        <dbReference type="PROSITE-ProRule" id="PRU00024"/>
    </source>
</evidence>
<reference evidence="8" key="1">
    <citation type="submission" date="2023-08" db="EMBL/GenBank/DDBJ databases">
        <title>Pelteobagrus vachellii genome.</title>
        <authorList>
            <person name="Liu H."/>
        </authorList>
    </citation>
    <scope>NUCLEOTIDE SEQUENCE</scope>
    <source>
        <strain evidence="8">PRFRI_2022a</strain>
        <tissue evidence="8">Muscle</tissue>
    </source>
</reference>
<proteinExistence type="predicted"/>
<keyword evidence="5" id="KW-0175">Coiled coil</keyword>
<dbReference type="SMART" id="SM00184">
    <property type="entry name" value="RING"/>
    <property type="match status" value="1"/>
</dbReference>
<keyword evidence="3" id="KW-0862">Zinc</keyword>
<dbReference type="Proteomes" id="UP001187315">
    <property type="component" value="Unassembled WGS sequence"/>
</dbReference>
<keyword evidence="1" id="KW-0479">Metal-binding</keyword>
<evidence type="ECO:0000256" key="5">
    <source>
        <dbReference type="SAM" id="Coils"/>
    </source>
</evidence>
<organism evidence="8 9">
    <name type="scientific">Tachysurus vachellii</name>
    <name type="common">Darkbarbel catfish</name>
    <name type="synonym">Pelteobagrus vachellii</name>
    <dbReference type="NCBI Taxonomy" id="175792"/>
    <lineage>
        <taxon>Eukaryota</taxon>
        <taxon>Metazoa</taxon>
        <taxon>Chordata</taxon>
        <taxon>Craniata</taxon>
        <taxon>Vertebrata</taxon>
        <taxon>Euteleostomi</taxon>
        <taxon>Actinopterygii</taxon>
        <taxon>Neopterygii</taxon>
        <taxon>Teleostei</taxon>
        <taxon>Ostariophysi</taxon>
        <taxon>Siluriformes</taxon>
        <taxon>Bagridae</taxon>
        <taxon>Tachysurus</taxon>
    </lineage>
</organism>
<feature type="coiled-coil region" evidence="5">
    <location>
        <begin position="259"/>
        <end position="286"/>
    </location>
</feature>
<dbReference type="Pfam" id="PF15227">
    <property type="entry name" value="zf-C3HC4_4"/>
    <property type="match status" value="1"/>
</dbReference>
<protein>
    <submittedName>
        <fullName evidence="8">Uncharacterized protein</fullName>
    </submittedName>
</protein>
<dbReference type="InterPro" id="IPR058030">
    <property type="entry name" value="TRIM8/14/16/25/29/45/65_CC"/>
</dbReference>
<dbReference type="SUPFAM" id="SSF57850">
    <property type="entry name" value="RING/U-box"/>
    <property type="match status" value="1"/>
</dbReference>
<evidence type="ECO:0000256" key="3">
    <source>
        <dbReference type="ARBA" id="ARBA00022833"/>
    </source>
</evidence>
<evidence type="ECO:0000259" key="6">
    <source>
        <dbReference type="PROSITE" id="PS50089"/>
    </source>
</evidence>
<evidence type="ECO:0000256" key="1">
    <source>
        <dbReference type="ARBA" id="ARBA00022723"/>
    </source>
</evidence>
<dbReference type="SMART" id="SM00336">
    <property type="entry name" value="BBOX"/>
    <property type="match status" value="1"/>
</dbReference>
<dbReference type="AlphaFoldDB" id="A0AA88MA20"/>
<gene>
    <name evidence="8" type="ORF">Q7C36_016734</name>
</gene>
<dbReference type="PROSITE" id="PS50119">
    <property type="entry name" value="ZF_BBOX"/>
    <property type="match status" value="1"/>
</dbReference>
<dbReference type="PROSITE" id="PS50089">
    <property type="entry name" value="ZF_RING_2"/>
    <property type="match status" value="1"/>
</dbReference>
<name>A0AA88MA20_TACVA</name>
<dbReference type="PANTHER" id="PTHR25465">
    <property type="entry name" value="B-BOX DOMAIN CONTAINING"/>
    <property type="match status" value="1"/>
</dbReference>
<keyword evidence="2 4" id="KW-0863">Zinc-finger</keyword>
<dbReference type="InterPro" id="IPR017907">
    <property type="entry name" value="Znf_RING_CS"/>
</dbReference>
<accession>A0AA88MA20</accession>
<dbReference type="InterPro" id="IPR051051">
    <property type="entry name" value="E3_ubiq-ligase_TRIM/RNF"/>
</dbReference>
<sequence>MAEAEKSCYEVQFSCSVCLDILKEPVTIPCGHSYCMSCINNFWSKLDENAVYSCPQCRETFSPRPALKKNTLLAEVIEKMNTSDQATASNQNTTEFIRCDVCTGEKNTADKFCLQCLASYCELHLQPHYESPVFMKHKLVPASAQLQKNICLQHGKLLDIYCCDDQQCICYLCMVESHKGHKSSSVETERIKYQDALEKKKIECLRMIAQREQGLRELSKAVTSVKCFAQAAEEDNERIFTELIDSMKIGCSAVNKLIRAQEKAELTRAEALRQHLDHELNDLRARIPEIQQILSTNDHITFIRKYTSVCGRPMFKDLPTITCVSRDTSGILSISGVKKHLEDVCEQEVARISKQVYRFSADALGLNRRPFCCPSSPLPHEMGQPFLIA</sequence>
<dbReference type="InterPro" id="IPR013083">
    <property type="entry name" value="Znf_RING/FYVE/PHD"/>
</dbReference>
<evidence type="ECO:0000313" key="9">
    <source>
        <dbReference type="Proteomes" id="UP001187315"/>
    </source>
</evidence>
<dbReference type="EMBL" id="JAVHJS010000017">
    <property type="protein sequence ID" value="KAK2831648.1"/>
    <property type="molecule type" value="Genomic_DNA"/>
</dbReference>
<evidence type="ECO:0000256" key="2">
    <source>
        <dbReference type="ARBA" id="ARBA00022771"/>
    </source>
</evidence>
<dbReference type="SUPFAM" id="SSF57845">
    <property type="entry name" value="B-box zinc-binding domain"/>
    <property type="match status" value="1"/>
</dbReference>
<dbReference type="Gene3D" id="3.30.40.10">
    <property type="entry name" value="Zinc/RING finger domain, C3HC4 (zinc finger)"/>
    <property type="match status" value="1"/>
</dbReference>
<dbReference type="GO" id="GO:0008270">
    <property type="term" value="F:zinc ion binding"/>
    <property type="evidence" value="ECO:0007669"/>
    <property type="project" value="UniProtKB-KW"/>
</dbReference>
<feature type="domain" description="RING-type" evidence="6">
    <location>
        <begin position="15"/>
        <end position="58"/>
    </location>
</feature>
<dbReference type="Pfam" id="PF25600">
    <property type="entry name" value="TRIM_CC"/>
    <property type="match status" value="1"/>
</dbReference>
<dbReference type="CDD" id="cd19769">
    <property type="entry name" value="Bbox2_TRIM16-like"/>
    <property type="match status" value="1"/>
</dbReference>
<comment type="caution">
    <text evidence="8">The sequence shown here is derived from an EMBL/GenBank/DDBJ whole genome shotgun (WGS) entry which is preliminary data.</text>
</comment>
<dbReference type="Gene3D" id="4.10.830.40">
    <property type="match status" value="1"/>
</dbReference>